<evidence type="ECO:0000313" key="1">
    <source>
        <dbReference type="EMBL" id="OMJ84900.1"/>
    </source>
</evidence>
<accession>A0A1R2C7G4</accession>
<protein>
    <submittedName>
        <fullName evidence="1">Uncharacterized protein</fullName>
    </submittedName>
</protein>
<proteinExistence type="predicted"/>
<comment type="caution">
    <text evidence="1">The sequence shown here is derived from an EMBL/GenBank/DDBJ whole genome shotgun (WGS) entry which is preliminary data.</text>
</comment>
<dbReference type="AlphaFoldDB" id="A0A1R2C7G4"/>
<reference evidence="1 2" key="1">
    <citation type="submission" date="2016-11" db="EMBL/GenBank/DDBJ databases">
        <title>The macronuclear genome of Stentor coeruleus: a giant cell with tiny introns.</title>
        <authorList>
            <person name="Slabodnick M."/>
            <person name="Ruby J.G."/>
            <person name="Reiff S.B."/>
            <person name="Swart E.C."/>
            <person name="Gosai S."/>
            <person name="Prabakaran S."/>
            <person name="Witkowska E."/>
            <person name="Larue G.E."/>
            <person name="Fisher S."/>
            <person name="Freeman R.M."/>
            <person name="Gunawardena J."/>
            <person name="Chu W."/>
            <person name="Stover N.A."/>
            <person name="Gregory B.D."/>
            <person name="Nowacki M."/>
            <person name="Derisi J."/>
            <person name="Roy S.W."/>
            <person name="Marshall W.F."/>
            <person name="Sood P."/>
        </authorList>
    </citation>
    <scope>NUCLEOTIDE SEQUENCE [LARGE SCALE GENOMIC DNA]</scope>
    <source>
        <strain evidence="1">WM001</strain>
    </source>
</reference>
<dbReference type="Proteomes" id="UP000187209">
    <property type="component" value="Unassembled WGS sequence"/>
</dbReference>
<dbReference type="EMBL" id="MPUH01000254">
    <property type="protein sequence ID" value="OMJ84900.1"/>
    <property type="molecule type" value="Genomic_DNA"/>
</dbReference>
<evidence type="ECO:0000313" key="2">
    <source>
        <dbReference type="Proteomes" id="UP000187209"/>
    </source>
</evidence>
<keyword evidence="2" id="KW-1185">Reference proteome</keyword>
<name>A0A1R2C7G4_9CILI</name>
<organism evidence="1 2">
    <name type="scientific">Stentor coeruleus</name>
    <dbReference type="NCBI Taxonomy" id="5963"/>
    <lineage>
        <taxon>Eukaryota</taxon>
        <taxon>Sar</taxon>
        <taxon>Alveolata</taxon>
        <taxon>Ciliophora</taxon>
        <taxon>Postciliodesmatophora</taxon>
        <taxon>Heterotrichea</taxon>
        <taxon>Heterotrichida</taxon>
        <taxon>Stentoridae</taxon>
        <taxon>Stentor</taxon>
    </lineage>
</organism>
<gene>
    <name evidence="1" type="ORF">SteCoe_13883</name>
</gene>
<sequence>MRIIQSGKALFSTTPTVVPNKIIGCSKDTILKSMRTGLVLRLNITETIAPPKIMDLDNGIALWAGKPNIRTNKGTSIPPPPIPVALARLQIAKTSR</sequence>